<evidence type="ECO:0000256" key="15">
    <source>
        <dbReference type="PIRSR" id="PIRSR603373-1"/>
    </source>
</evidence>
<dbReference type="GO" id="GO:0046872">
    <property type="term" value="F:metal ion binding"/>
    <property type="evidence" value="ECO:0007669"/>
    <property type="project" value="UniProtKB-KW"/>
</dbReference>
<dbReference type="Proteomes" id="UP000488506">
    <property type="component" value="Unassembled WGS sequence"/>
</dbReference>
<dbReference type="CDD" id="cd01879">
    <property type="entry name" value="FeoB"/>
    <property type="match status" value="1"/>
</dbReference>
<dbReference type="InterPro" id="IPR011642">
    <property type="entry name" value="Gate_dom"/>
</dbReference>
<feature type="binding site" evidence="15">
    <location>
        <begin position="127"/>
        <end position="130"/>
    </location>
    <ligand>
        <name>GTP</name>
        <dbReference type="ChEBI" id="CHEBI:37565"/>
        <label>1</label>
    </ligand>
</feature>
<dbReference type="Pfam" id="PF17910">
    <property type="entry name" value="FeoB_Cyto"/>
    <property type="match status" value="1"/>
</dbReference>
<feature type="transmembrane region" description="Helical" evidence="17">
    <location>
        <begin position="323"/>
        <end position="341"/>
    </location>
</feature>
<feature type="binding site" evidence="15">
    <location>
        <begin position="22"/>
        <end position="29"/>
    </location>
    <ligand>
        <name>GTP</name>
        <dbReference type="ChEBI" id="CHEBI:37565"/>
        <label>1</label>
    </ligand>
</feature>
<keyword evidence="16" id="KW-0479">Metal-binding</keyword>
<evidence type="ECO:0000256" key="5">
    <source>
        <dbReference type="ARBA" id="ARBA00022496"/>
    </source>
</evidence>
<proteinExistence type="inferred from homology"/>
<keyword evidence="11 15" id="KW-0342">GTP-binding</keyword>
<dbReference type="Pfam" id="PF07670">
    <property type="entry name" value="Gate"/>
    <property type="match status" value="2"/>
</dbReference>
<feature type="binding site" evidence="16">
    <location>
        <position position="36"/>
    </location>
    <ligand>
        <name>Mg(2+)</name>
        <dbReference type="ChEBI" id="CHEBI:18420"/>
        <label>2</label>
    </ligand>
</feature>
<feature type="transmembrane region" description="Helical" evidence="17">
    <location>
        <begin position="281"/>
        <end position="303"/>
    </location>
</feature>
<evidence type="ECO:0000256" key="16">
    <source>
        <dbReference type="PIRSR" id="PIRSR603373-2"/>
    </source>
</evidence>
<feature type="binding site" evidence="15">
    <location>
        <begin position="68"/>
        <end position="71"/>
    </location>
    <ligand>
        <name>GTP</name>
        <dbReference type="ChEBI" id="CHEBI:37565"/>
        <label>1</label>
    </ligand>
</feature>
<dbReference type="GO" id="GO:0005886">
    <property type="term" value="C:plasma membrane"/>
    <property type="evidence" value="ECO:0007669"/>
    <property type="project" value="UniProtKB-SubCell"/>
</dbReference>
<dbReference type="PANTHER" id="PTHR43185">
    <property type="entry name" value="FERROUS IRON TRANSPORT PROTEIN B"/>
    <property type="match status" value="1"/>
</dbReference>
<evidence type="ECO:0000256" key="13">
    <source>
        <dbReference type="ARBA" id="ARBA00031200"/>
    </source>
</evidence>
<dbReference type="InterPro" id="IPR050860">
    <property type="entry name" value="FeoB_GTPase"/>
</dbReference>
<comment type="function">
    <text evidence="1 17">Probable transporter of a GTP-driven Fe(2+) uptake system.</text>
</comment>
<dbReference type="InterPro" id="IPR030389">
    <property type="entry name" value="G_FEOB_dom"/>
</dbReference>
<feature type="transmembrane region" description="Helical" evidence="17">
    <location>
        <begin position="353"/>
        <end position="376"/>
    </location>
</feature>
<comment type="caution">
    <text evidence="19">The sequence shown here is derived from an EMBL/GenBank/DDBJ whole genome shotgun (WGS) entry which is preliminary data.</text>
</comment>
<feature type="binding site" evidence="16">
    <location>
        <position position="37"/>
    </location>
    <ligand>
        <name>Mg(2+)</name>
        <dbReference type="ChEBI" id="CHEBI:18420"/>
        <label>2</label>
    </ligand>
</feature>
<dbReference type="GO" id="GO:0005525">
    <property type="term" value="F:GTP binding"/>
    <property type="evidence" value="ECO:0007669"/>
    <property type="project" value="UniProtKB-KW"/>
</dbReference>
<keyword evidence="5 17" id="KW-0410">Iron transport</keyword>
<dbReference type="NCBIfam" id="TIGR00437">
    <property type="entry name" value="feoB"/>
    <property type="match status" value="1"/>
</dbReference>
<dbReference type="AlphaFoldDB" id="A0A833NY76"/>
<dbReference type="SUPFAM" id="SSF52540">
    <property type="entry name" value="P-loop containing nucleoside triphosphate hydrolases"/>
    <property type="match status" value="1"/>
</dbReference>
<feature type="binding site" evidence="15">
    <location>
        <begin position="47"/>
        <end position="51"/>
    </location>
    <ligand>
        <name>GTP</name>
        <dbReference type="ChEBI" id="CHEBI:37565"/>
        <label>1</label>
    </ligand>
</feature>
<comment type="similarity">
    <text evidence="17">Belongs to the TRAFAC class TrmE-Era-EngA-EngB-Septin-like GTPase superfamily. FeoB GTPase (TC 9.A.8) family.</text>
</comment>
<dbReference type="InterPro" id="IPR006073">
    <property type="entry name" value="GTP-bd"/>
</dbReference>
<evidence type="ECO:0000256" key="10">
    <source>
        <dbReference type="ARBA" id="ARBA00023065"/>
    </source>
</evidence>
<evidence type="ECO:0000256" key="11">
    <source>
        <dbReference type="ARBA" id="ARBA00023134"/>
    </source>
</evidence>
<organism evidence="19 20">
    <name type="scientific">Candidatus Saganbacteria bacterium</name>
    <dbReference type="NCBI Taxonomy" id="2575572"/>
    <lineage>
        <taxon>Bacteria</taxon>
        <taxon>Bacillati</taxon>
        <taxon>Saganbacteria</taxon>
    </lineage>
</organism>
<evidence type="ECO:0000259" key="18">
    <source>
        <dbReference type="PROSITE" id="PS51711"/>
    </source>
</evidence>
<keyword evidence="10" id="KW-0406">Ion transport</keyword>
<dbReference type="EMBL" id="WPAF01000022">
    <property type="protein sequence ID" value="KAF0133593.1"/>
    <property type="molecule type" value="Genomic_DNA"/>
</dbReference>
<dbReference type="Pfam" id="PF02421">
    <property type="entry name" value="FeoB_N"/>
    <property type="match status" value="1"/>
</dbReference>
<evidence type="ECO:0000313" key="19">
    <source>
        <dbReference type="EMBL" id="KAF0133593.1"/>
    </source>
</evidence>
<evidence type="ECO:0000256" key="14">
    <source>
        <dbReference type="NCBIfam" id="TIGR00437"/>
    </source>
</evidence>
<evidence type="ECO:0000256" key="8">
    <source>
        <dbReference type="ARBA" id="ARBA00022989"/>
    </source>
</evidence>
<reference evidence="19 20" key="1">
    <citation type="submission" date="2019-12" db="EMBL/GenBank/DDBJ databases">
        <authorList>
            <person name="Wolfe R."/>
            <person name="Danczak R."/>
            <person name="Wilkins M."/>
        </authorList>
    </citation>
    <scope>NUCLEOTIDE SEQUENCE [LARGE SCALE GENOMIC DNA]</scope>
    <source>
        <strain evidence="19">X2_MaxBin.013</strain>
    </source>
</reference>
<feature type="domain" description="FeoB-type G" evidence="18">
    <location>
        <begin position="15"/>
        <end position="176"/>
    </location>
</feature>
<evidence type="ECO:0000256" key="7">
    <source>
        <dbReference type="ARBA" id="ARBA00022741"/>
    </source>
</evidence>
<dbReference type="Gene3D" id="1.10.287.1770">
    <property type="match status" value="1"/>
</dbReference>
<evidence type="ECO:0000256" key="6">
    <source>
        <dbReference type="ARBA" id="ARBA00022692"/>
    </source>
</evidence>
<gene>
    <name evidence="19" type="ORF">FD145_1209</name>
</gene>
<dbReference type="Gene3D" id="3.40.50.300">
    <property type="entry name" value="P-loop containing nucleotide triphosphate hydrolases"/>
    <property type="match status" value="1"/>
</dbReference>
<evidence type="ECO:0000256" key="2">
    <source>
        <dbReference type="ARBA" id="ARBA00004651"/>
    </source>
</evidence>
<evidence type="ECO:0000256" key="17">
    <source>
        <dbReference type="RuleBase" id="RU362098"/>
    </source>
</evidence>
<dbReference type="PROSITE" id="PS51711">
    <property type="entry name" value="G_FEOB"/>
    <property type="match status" value="1"/>
</dbReference>
<feature type="transmembrane region" description="Helical" evidence="17">
    <location>
        <begin position="460"/>
        <end position="481"/>
    </location>
</feature>
<keyword evidence="8 17" id="KW-1133">Transmembrane helix</keyword>
<evidence type="ECO:0000256" key="12">
    <source>
        <dbReference type="ARBA" id="ARBA00023136"/>
    </source>
</evidence>
<feature type="transmembrane region" description="Helical" evidence="17">
    <location>
        <begin position="516"/>
        <end position="535"/>
    </location>
</feature>
<keyword evidence="9 17" id="KW-0408">Iron</keyword>
<accession>A0A833NY76</accession>
<dbReference type="InterPro" id="IPR041069">
    <property type="entry name" value="FeoB_Cyto"/>
</dbReference>
<keyword evidence="3 17" id="KW-0813">Transport</keyword>
<sequence length="652" mass="72327">MHDSHSENKFASPINKKLVLVGNPNVGKSVVFSNLTGQYATVSNYPGTTVEVFSGTANIKGERITVIDTPGVNSLIPQSEDEKVTRDILLEENMLIVQVADAKNLKRTILLTLQLIELDKPVVLVLNMMDELKQRRIEIDTLKLFKLLGIPVVEAIAIEGKGIPEIKEKIDFNQPSQLKVNYGEKIEEALAGFEQKLDISRGICLMFLAFDKGIEEYITAKCGENILVEAKKIREEVQALFSRDLGNVINEIRNKKAKEIADQAIKFRPKTIRFAQVLGDFMLKPVFGSIFLLLVIFLMYKFVGEFAAQTGVAFFEEKIFGKFINPFIITVVKLIFPAKIFQEIFIGEYGIVTMALTYAFAIVLPIISAFFLFFSLLEDSGYLPRLAILLNRSFRIIGLSGKAVIPMVLGLGCDTMATITTRTLETRKERIISTLLLALAIPCSAQLGVILGMISGLSSAALFIWIGVVSLVMLVVGFLAAKIIQGNPADFILEIPPLRIPKISNILIKTIARLEWYIKEAVPLFILGTLILFVLNKLQVLMLIEKITNPLVVGFLGLPPKATEAFLIGFLRRDYGAAGLFALSKKGMLTPNQIIVSLVTITLFVPCIAQFMVMIKERGVKTAIAITAFVFPFAFFVGGVLNFVLNYFRIKL</sequence>
<dbReference type="PRINTS" id="PR00326">
    <property type="entry name" value="GTP1OBG"/>
</dbReference>
<keyword evidence="4" id="KW-1003">Cell membrane</keyword>
<comment type="subcellular location">
    <subcellularLocation>
        <location evidence="17">Cell inner membrane</location>
        <topology evidence="17">Multi-pass membrane protein</topology>
    </subcellularLocation>
    <subcellularLocation>
        <location evidence="2">Cell membrane</location>
        <topology evidence="2">Multi-pass membrane protein</topology>
    </subcellularLocation>
</comment>
<feature type="transmembrane region" description="Helical" evidence="17">
    <location>
        <begin position="431"/>
        <end position="454"/>
    </location>
</feature>
<dbReference type="PANTHER" id="PTHR43185:SF1">
    <property type="entry name" value="FE(2+) TRANSPORTER FEOB"/>
    <property type="match status" value="1"/>
</dbReference>
<protein>
    <recommendedName>
        <fullName evidence="13 14">Ferrous iron transport protein B</fullName>
    </recommendedName>
</protein>
<evidence type="ECO:0000256" key="3">
    <source>
        <dbReference type="ARBA" id="ARBA00022448"/>
    </source>
</evidence>
<evidence type="ECO:0000256" key="9">
    <source>
        <dbReference type="ARBA" id="ARBA00023004"/>
    </source>
</evidence>
<evidence type="ECO:0000256" key="4">
    <source>
        <dbReference type="ARBA" id="ARBA00022475"/>
    </source>
</evidence>
<dbReference type="InterPro" id="IPR003373">
    <property type="entry name" value="Fe2_transport_prot-B"/>
</dbReference>
<dbReference type="NCBIfam" id="TIGR00231">
    <property type="entry name" value="small_GTP"/>
    <property type="match status" value="1"/>
</dbReference>
<keyword evidence="16" id="KW-0460">Magnesium</keyword>
<dbReference type="InterPro" id="IPR027417">
    <property type="entry name" value="P-loop_NTPase"/>
</dbReference>
<feature type="transmembrane region" description="Helical" evidence="17">
    <location>
        <begin position="594"/>
        <end position="615"/>
    </location>
</feature>
<dbReference type="Pfam" id="PF07664">
    <property type="entry name" value="FeoB_C"/>
    <property type="match status" value="1"/>
</dbReference>
<name>A0A833NY76_UNCSA</name>
<dbReference type="InterPro" id="IPR005225">
    <property type="entry name" value="Small_GTP-bd"/>
</dbReference>
<evidence type="ECO:0000313" key="20">
    <source>
        <dbReference type="Proteomes" id="UP000488506"/>
    </source>
</evidence>
<dbReference type="GO" id="GO:0015093">
    <property type="term" value="F:ferrous iron transmembrane transporter activity"/>
    <property type="evidence" value="ECO:0007669"/>
    <property type="project" value="UniProtKB-UniRule"/>
</dbReference>
<evidence type="ECO:0000256" key="1">
    <source>
        <dbReference type="ARBA" id="ARBA00003926"/>
    </source>
</evidence>
<keyword evidence="12 17" id="KW-0472">Membrane</keyword>
<keyword evidence="6 17" id="KW-0812">Transmembrane</keyword>
<dbReference type="InterPro" id="IPR011640">
    <property type="entry name" value="Fe2_transport_prot_B_C"/>
</dbReference>
<feature type="transmembrane region" description="Helical" evidence="17">
    <location>
        <begin position="622"/>
        <end position="645"/>
    </location>
</feature>
<feature type="transmembrane region" description="Helical" evidence="17">
    <location>
        <begin position="396"/>
        <end position="419"/>
    </location>
</feature>
<keyword evidence="7 15" id="KW-0547">Nucleotide-binding</keyword>